<keyword evidence="4" id="KW-0109">Calcium transport</keyword>
<evidence type="ECO:0000256" key="7">
    <source>
        <dbReference type="ARBA" id="ARBA00023065"/>
    </source>
</evidence>
<keyword evidence="11" id="KW-1185">Reference proteome</keyword>
<dbReference type="InterPro" id="IPR004837">
    <property type="entry name" value="NaCa_Exmemb"/>
</dbReference>
<feature type="transmembrane region" description="Helical" evidence="9">
    <location>
        <begin position="82"/>
        <end position="103"/>
    </location>
</feature>
<dbReference type="GO" id="GO:0098703">
    <property type="term" value="P:calcium ion import across plasma membrane"/>
    <property type="evidence" value="ECO:0007669"/>
    <property type="project" value="TreeGrafter"/>
</dbReference>
<evidence type="ECO:0000256" key="3">
    <source>
        <dbReference type="ARBA" id="ARBA00022449"/>
    </source>
</evidence>
<feature type="transmembrane region" description="Helical" evidence="9">
    <location>
        <begin position="166"/>
        <end position="187"/>
    </location>
</feature>
<feature type="transmembrane region" description="Helical" evidence="9">
    <location>
        <begin position="199"/>
        <end position="221"/>
    </location>
</feature>
<dbReference type="GO" id="GO:0005432">
    <property type="term" value="F:calcium:sodium antiporter activity"/>
    <property type="evidence" value="ECO:0007669"/>
    <property type="project" value="InterPro"/>
</dbReference>
<feature type="transmembrane region" description="Helical" evidence="9">
    <location>
        <begin position="21"/>
        <end position="38"/>
    </location>
</feature>
<dbReference type="GO" id="GO:0042383">
    <property type="term" value="C:sarcolemma"/>
    <property type="evidence" value="ECO:0007669"/>
    <property type="project" value="TreeGrafter"/>
</dbReference>
<evidence type="ECO:0000256" key="4">
    <source>
        <dbReference type="ARBA" id="ARBA00022568"/>
    </source>
</evidence>
<proteinExistence type="predicted"/>
<dbReference type="PANTHER" id="PTHR11878">
    <property type="entry name" value="SODIUM/CALCIUM EXCHANGER"/>
    <property type="match status" value="1"/>
</dbReference>
<organism evidence="11 12">
    <name type="scientific">Macrostomum lignano</name>
    <dbReference type="NCBI Taxonomy" id="282301"/>
    <lineage>
        <taxon>Eukaryota</taxon>
        <taxon>Metazoa</taxon>
        <taxon>Spiralia</taxon>
        <taxon>Lophotrochozoa</taxon>
        <taxon>Platyhelminthes</taxon>
        <taxon>Rhabditophora</taxon>
        <taxon>Macrostomorpha</taxon>
        <taxon>Macrostomida</taxon>
        <taxon>Macrostomidae</taxon>
        <taxon>Macrostomum</taxon>
    </lineage>
</organism>
<keyword evidence="8 9" id="KW-0472">Membrane</keyword>
<comment type="subcellular location">
    <subcellularLocation>
        <location evidence="1">Endomembrane system</location>
        <topology evidence="1">Multi-pass membrane protein</topology>
    </subcellularLocation>
</comment>
<dbReference type="InterPro" id="IPR004836">
    <property type="entry name" value="Na_Ca_Ex"/>
</dbReference>
<keyword evidence="2" id="KW-0813">Transport</keyword>
<dbReference type="Pfam" id="PF01699">
    <property type="entry name" value="Na_Ca_ex"/>
    <property type="match status" value="1"/>
</dbReference>
<feature type="transmembrane region" description="Helical" evidence="9">
    <location>
        <begin position="59"/>
        <end position="76"/>
    </location>
</feature>
<reference evidence="12" key="1">
    <citation type="submission" date="2016-11" db="UniProtKB">
        <authorList>
            <consortium name="WormBaseParasite"/>
        </authorList>
    </citation>
    <scope>IDENTIFICATION</scope>
</reference>
<keyword evidence="4" id="KW-0106">Calcium</keyword>
<accession>A0A1I8IQS7</accession>
<evidence type="ECO:0000313" key="12">
    <source>
        <dbReference type="WBParaSite" id="maker-uti_cns_0015577-snap-gene-0.4-mRNA-1"/>
    </source>
</evidence>
<feature type="transmembrane region" description="Helical" evidence="9">
    <location>
        <begin position="135"/>
        <end position="154"/>
    </location>
</feature>
<dbReference type="Proteomes" id="UP000095280">
    <property type="component" value="Unplaced"/>
</dbReference>
<protein>
    <submittedName>
        <fullName evidence="12">Na_Ca_ex domain-containing protein</fullName>
    </submittedName>
</protein>
<evidence type="ECO:0000256" key="2">
    <source>
        <dbReference type="ARBA" id="ARBA00022448"/>
    </source>
</evidence>
<feature type="domain" description="Sodium/calcium exchanger membrane region" evidence="10">
    <location>
        <begin position="62"/>
        <end position="216"/>
    </location>
</feature>
<evidence type="ECO:0000256" key="8">
    <source>
        <dbReference type="ARBA" id="ARBA00023136"/>
    </source>
</evidence>
<evidence type="ECO:0000259" key="10">
    <source>
        <dbReference type="Pfam" id="PF01699"/>
    </source>
</evidence>
<dbReference type="PANTHER" id="PTHR11878:SF70">
    <property type="entry name" value="CALX-BETA DOMAIN-CONTAINING PROTEIN"/>
    <property type="match status" value="1"/>
</dbReference>
<evidence type="ECO:0000256" key="5">
    <source>
        <dbReference type="ARBA" id="ARBA00022692"/>
    </source>
</evidence>
<dbReference type="AlphaFoldDB" id="A0A1I8IQS7"/>
<dbReference type="PRINTS" id="PR01259">
    <property type="entry name" value="NACAEXCHNGR"/>
</dbReference>
<sequence length="244" mass="26009">MSIDAGEDEDGNPNEISGLDLLLHFCTFFFKVLIAPWCRPRAKIFSPSNHPLCRQYLKAYPAFVISLIIIGTMTAFVEQLGNLLGCVLGIHQAVTGITIVAIGTSLPDTFASRTAALQDEYADNSVGNVTGSNSVNVFLGLGLPWCIATIYAAAKGKSYCVDPDNLFQSLVFFLTVATVCIIALFALGGELGGPKAVKWVCGVCMIGLWVLYVILASLKAYNILQFNVDLPVASGVCSTAESSV</sequence>
<dbReference type="InterPro" id="IPR051171">
    <property type="entry name" value="CaCA"/>
</dbReference>
<keyword evidence="3" id="KW-0050">Antiport</keyword>
<evidence type="ECO:0000313" key="11">
    <source>
        <dbReference type="Proteomes" id="UP000095280"/>
    </source>
</evidence>
<evidence type="ECO:0000256" key="9">
    <source>
        <dbReference type="SAM" id="Phobius"/>
    </source>
</evidence>
<dbReference type="Gene3D" id="1.20.1420.30">
    <property type="entry name" value="NCX, central ion-binding region"/>
    <property type="match status" value="1"/>
</dbReference>
<dbReference type="WBParaSite" id="maker-uti_cns_0015577-snap-gene-0.4-mRNA-1">
    <property type="protein sequence ID" value="maker-uti_cns_0015577-snap-gene-0.4-mRNA-1"/>
    <property type="gene ID" value="maker-uti_cns_0015577-snap-gene-0.4"/>
</dbReference>
<dbReference type="GO" id="GO:0098794">
    <property type="term" value="C:postsynapse"/>
    <property type="evidence" value="ECO:0007669"/>
    <property type="project" value="TreeGrafter"/>
</dbReference>
<evidence type="ECO:0000256" key="6">
    <source>
        <dbReference type="ARBA" id="ARBA00022989"/>
    </source>
</evidence>
<dbReference type="GO" id="GO:0030424">
    <property type="term" value="C:axon"/>
    <property type="evidence" value="ECO:0007669"/>
    <property type="project" value="TreeGrafter"/>
</dbReference>
<dbReference type="InterPro" id="IPR044880">
    <property type="entry name" value="NCX_ion-bd_dom_sf"/>
</dbReference>
<keyword evidence="6 9" id="KW-1133">Transmembrane helix</keyword>
<name>A0A1I8IQS7_9PLAT</name>
<keyword evidence="7" id="KW-0406">Ion transport</keyword>
<keyword evidence="5 9" id="KW-0812">Transmembrane</keyword>
<dbReference type="GO" id="GO:0012505">
    <property type="term" value="C:endomembrane system"/>
    <property type="evidence" value="ECO:0007669"/>
    <property type="project" value="UniProtKB-SubCell"/>
</dbReference>
<evidence type="ECO:0000256" key="1">
    <source>
        <dbReference type="ARBA" id="ARBA00004127"/>
    </source>
</evidence>